<gene>
    <name evidence="2" type="ORF">B5P45_19940</name>
</gene>
<feature type="transmembrane region" description="Helical" evidence="1">
    <location>
        <begin position="150"/>
        <end position="167"/>
    </location>
</feature>
<proteinExistence type="predicted"/>
<reference evidence="2 3" key="1">
    <citation type="journal article" date="2017" name="Int J Environ Stud">
        <title>Does the Miocene-Pliocene relict legume Oxytropis triphylla form nitrogen-fixing nodules with a combination of bacterial strains?</title>
        <authorList>
            <person name="Safronova V."/>
            <person name="Belimov A."/>
            <person name="Sazanova A."/>
            <person name="Kuznetsova I."/>
            <person name="Popova J."/>
            <person name="Andronov E."/>
            <person name="Verkhozina A."/>
            <person name="Tikhonovich I."/>
        </authorList>
    </citation>
    <scope>NUCLEOTIDE SEQUENCE [LARGE SCALE GENOMIC DNA]</scope>
    <source>
        <strain evidence="2 3">Tri-38</strain>
    </source>
</reference>
<feature type="transmembrane region" description="Helical" evidence="1">
    <location>
        <begin position="174"/>
        <end position="192"/>
    </location>
</feature>
<name>A0A2N9VTB8_9HYPH</name>
<comment type="caution">
    <text evidence="2">The sequence shown here is derived from an EMBL/GenBank/DDBJ whole genome shotgun (WGS) entry which is preliminary data.</text>
</comment>
<evidence type="ECO:0000256" key="1">
    <source>
        <dbReference type="SAM" id="Phobius"/>
    </source>
</evidence>
<accession>A0A2N9VTB8</accession>
<keyword evidence="1" id="KW-0812">Transmembrane</keyword>
<keyword evidence="1" id="KW-0472">Membrane</keyword>
<feature type="transmembrane region" description="Helical" evidence="1">
    <location>
        <begin position="78"/>
        <end position="99"/>
    </location>
</feature>
<evidence type="ECO:0000313" key="2">
    <source>
        <dbReference type="EMBL" id="PIO42736.1"/>
    </source>
</evidence>
<dbReference type="AlphaFoldDB" id="A0A2N9VTB8"/>
<feature type="transmembrane region" description="Helical" evidence="1">
    <location>
        <begin position="119"/>
        <end position="138"/>
    </location>
</feature>
<feature type="transmembrane region" description="Helical" evidence="1">
    <location>
        <begin position="45"/>
        <end position="66"/>
    </location>
</feature>
<organism evidence="2 3">
    <name type="scientific">Phyllobacterium zundukense</name>
    <dbReference type="NCBI Taxonomy" id="1867719"/>
    <lineage>
        <taxon>Bacteria</taxon>
        <taxon>Pseudomonadati</taxon>
        <taxon>Pseudomonadota</taxon>
        <taxon>Alphaproteobacteria</taxon>
        <taxon>Hyphomicrobiales</taxon>
        <taxon>Phyllobacteriaceae</taxon>
        <taxon>Phyllobacterium</taxon>
    </lineage>
</organism>
<dbReference type="OrthoDB" id="9803673at2"/>
<dbReference type="RefSeq" id="WP_100000717.1">
    <property type="nucleotide sequence ID" value="NZ_CP017940.1"/>
</dbReference>
<dbReference type="EMBL" id="MZMT01000049">
    <property type="protein sequence ID" value="PIO42736.1"/>
    <property type="molecule type" value="Genomic_DNA"/>
</dbReference>
<evidence type="ECO:0000313" key="3">
    <source>
        <dbReference type="Proteomes" id="UP000232163"/>
    </source>
</evidence>
<protein>
    <submittedName>
        <fullName evidence="2">Uncharacterized protein</fullName>
    </submittedName>
</protein>
<feature type="transmembrane region" description="Helical" evidence="1">
    <location>
        <begin position="12"/>
        <end position="33"/>
    </location>
</feature>
<sequence length="195" mass="22799">MEGGIPNPEVFTHVRVIIGIILGLSVSRLLTGIARIIQHPQRKNVYAVHLGWVFFAFLTVVHFWWFEFYLHQLVLWKFEVYLFVIFFASLHFLACSLLFPDSMEGYSGYEDFFMSRRAWFFGIVISIFVFDFLDTMMKGSEHFRSLGPEYPLRNLFLVVLCALGIYVRRQRIQLILVGLALVTQVAFILIQFDTI</sequence>
<dbReference type="Proteomes" id="UP000232163">
    <property type="component" value="Unassembled WGS sequence"/>
</dbReference>
<dbReference type="KEGG" id="pht:BLM14_18145"/>
<keyword evidence="3" id="KW-1185">Reference proteome</keyword>
<keyword evidence="1" id="KW-1133">Transmembrane helix</keyword>